<dbReference type="RefSeq" id="WP_165268290.1">
    <property type="nucleotide sequence ID" value="NZ_JAALLS010000010.1"/>
</dbReference>
<dbReference type="PIRSF" id="PIRSF030200">
    <property type="entry name" value="PaaB"/>
    <property type="match status" value="1"/>
</dbReference>
<dbReference type="AlphaFoldDB" id="A0A6M1TIS1"/>
<dbReference type="EC" id="1.14.13.149" evidence="2"/>
<gene>
    <name evidence="2" type="primary">paaB</name>
    <name evidence="2" type="ORF">G3569_09040</name>
</gene>
<dbReference type="Pfam" id="PF06243">
    <property type="entry name" value="PaaB"/>
    <property type="match status" value="1"/>
</dbReference>
<dbReference type="EMBL" id="JAALLS010000010">
    <property type="protein sequence ID" value="NGP88500.1"/>
    <property type="molecule type" value="Genomic_DNA"/>
</dbReference>
<dbReference type="InterPro" id="IPR009359">
    <property type="entry name" value="PaaB"/>
</dbReference>
<protein>
    <submittedName>
        <fullName evidence="2">1,2-phenylacetyl-CoA epoxidase subunit B</fullName>
        <ecNumber evidence="2">1.14.13.149</ecNumber>
    </submittedName>
</protein>
<evidence type="ECO:0000313" key="2">
    <source>
        <dbReference type="EMBL" id="NGP88500.1"/>
    </source>
</evidence>
<reference evidence="2 3" key="1">
    <citation type="submission" date="2020-02" db="EMBL/GenBank/DDBJ databases">
        <title>Aliifodinibius halophilus 2W32, complete genome.</title>
        <authorList>
            <person name="Li Y."/>
            <person name="Wu S."/>
        </authorList>
    </citation>
    <scope>NUCLEOTIDE SEQUENCE [LARGE SCALE GENOMIC DNA]</scope>
    <source>
        <strain evidence="2 3">2W32</strain>
    </source>
</reference>
<feature type="region of interest" description="Disordered" evidence="1">
    <location>
        <begin position="72"/>
        <end position="104"/>
    </location>
</feature>
<dbReference type="Gene3D" id="3.10.20.520">
    <property type="entry name" value="Phenylacetic acid degradation B"/>
    <property type="match status" value="1"/>
</dbReference>
<sequence>MTKTDEKESKDTQWPLWEVFTQPRDGKPHEHAGNVHAPDAEMALENARDVYARRKEAVNIWVVPSDQIVASKGEDAGPFFDPADDKPYRHPQFYSVPRVSKRRK</sequence>
<dbReference type="InterPro" id="IPR038693">
    <property type="entry name" value="PaaB_sf"/>
</dbReference>
<dbReference type="Proteomes" id="UP000479132">
    <property type="component" value="Unassembled WGS sequence"/>
</dbReference>
<keyword evidence="2" id="KW-0560">Oxidoreductase</keyword>
<organism evidence="2 3">
    <name type="scientific">Fodinibius halophilus</name>
    <dbReference type="NCBI Taxonomy" id="1736908"/>
    <lineage>
        <taxon>Bacteria</taxon>
        <taxon>Pseudomonadati</taxon>
        <taxon>Balneolota</taxon>
        <taxon>Balneolia</taxon>
        <taxon>Balneolales</taxon>
        <taxon>Balneolaceae</taxon>
        <taxon>Fodinibius</taxon>
    </lineage>
</organism>
<accession>A0A6M1TIS1</accession>
<proteinExistence type="predicted"/>
<dbReference type="NCBIfam" id="TIGR02157">
    <property type="entry name" value="PA_CoA_Oxy2"/>
    <property type="match status" value="1"/>
</dbReference>
<keyword evidence="3" id="KW-1185">Reference proteome</keyword>
<evidence type="ECO:0000313" key="3">
    <source>
        <dbReference type="Proteomes" id="UP000479132"/>
    </source>
</evidence>
<dbReference type="GO" id="GO:0097266">
    <property type="term" value="F:phenylacetyl-CoA 1,2-epoxidase activity"/>
    <property type="evidence" value="ECO:0007669"/>
    <property type="project" value="UniProtKB-EC"/>
</dbReference>
<evidence type="ECO:0000256" key="1">
    <source>
        <dbReference type="SAM" id="MobiDB-lite"/>
    </source>
</evidence>
<name>A0A6M1TIS1_9BACT</name>
<comment type="caution">
    <text evidence="2">The sequence shown here is derived from an EMBL/GenBank/DDBJ whole genome shotgun (WGS) entry which is preliminary data.</text>
</comment>